<evidence type="ECO:0000256" key="4">
    <source>
        <dbReference type="ARBA" id="ARBA00017719"/>
    </source>
</evidence>
<evidence type="ECO:0000256" key="16">
    <source>
        <dbReference type="ARBA" id="ARBA00022884"/>
    </source>
</evidence>
<dbReference type="GO" id="GO:0008033">
    <property type="term" value="P:tRNA processing"/>
    <property type="evidence" value="ECO:0007669"/>
    <property type="project" value="UniProtKB-KW"/>
</dbReference>
<feature type="domain" description="S1 motif" evidence="19">
    <location>
        <begin position="40"/>
        <end position="74"/>
    </location>
</feature>
<gene>
    <name evidence="20" type="ORF">SOIL9_23450</name>
</gene>
<accession>A0A6P2D2K5</accession>
<dbReference type="Pfam" id="PF20833">
    <property type="entry name" value="RNase_E_G_Thio"/>
    <property type="match status" value="1"/>
</dbReference>
<evidence type="ECO:0000313" key="21">
    <source>
        <dbReference type="Proteomes" id="UP000464178"/>
    </source>
</evidence>
<dbReference type="Gene3D" id="2.40.50.140">
    <property type="entry name" value="Nucleic acid-binding proteins"/>
    <property type="match status" value="2"/>
</dbReference>
<keyword evidence="15" id="KW-0460">Magnesium</keyword>
<dbReference type="RefSeq" id="WP_197909586.1">
    <property type="nucleotide sequence ID" value="NZ_LR593886.1"/>
</dbReference>
<evidence type="ECO:0000256" key="8">
    <source>
        <dbReference type="ARBA" id="ARBA00022552"/>
    </source>
</evidence>
<keyword evidence="8" id="KW-0698">rRNA processing</keyword>
<dbReference type="InterPro" id="IPR048583">
    <property type="entry name" value="RNase_E_G_thioredoxin-like"/>
</dbReference>
<dbReference type="InterPro" id="IPR019307">
    <property type="entry name" value="RNA-bd_AU-1/RNase_E/G"/>
</dbReference>
<evidence type="ECO:0000256" key="13">
    <source>
        <dbReference type="ARBA" id="ARBA00022759"/>
    </source>
</evidence>
<dbReference type="GO" id="GO:0006364">
    <property type="term" value="P:rRNA processing"/>
    <property type="evidence" value="ECO:0007669"/>
    <property type="project" value="UniProtKB-KW"/>
</dbReference>
<dbReference type="GO" id="GO:0005737">
    <property type="term" value="C:cytoplasm"/>
    <property type="evidence" value="ECO:0007669"/>
    <property type="project" value="UniProtKB-SubCell"/>
</dbReference>
<evidence type="ECO:0000259" key="19">
    <source>
        <dbReference type="PROSITE" id="PS50126"/>
    </source>
</evidence>
<dbReference type="Gene3D" id="3.40.1260.20">
    <property type="entry name" value="Ribonuclease E, catalytic domain"/>
    <property type="match status" value="1"/>
</dbReference>
<feature type="compositionally biased region" description="Basic and acidic residues" evidence="18">
    <location>
        <begin position="362"/>
        <end position="389"/>
    </location>
</feature>
<evidence type="ECO:0000256" key="17">
    <source>
        <dbReference type="ARBA" id="ARBA00023136"/>
    </source>
</evidence>
<dbReference type="AlphaFoldDB" id="A0A6P2D2K5"/>
<evidence type="ECO:0000256" key="11">
    <source>
        <dbReference type="ARBA" id="ARBA00022723"/>
    </source>
</evidence>
<evidence type="ECO:0000313" key="20">
    <source>
        <dbReference type="EMBL" id="VTR95369.1"/>
    </source>
</evidence>
<name>A0A6P2D2K5_9BACT</name>
<keyword evidence="17" id="KW-0472">Membrane</keyword>
<evidence type="ECO:0000256" key="3">
    <source>
        <dbReference type="ARBA" id="ARBA00005663"/>
    </source>
</evidence>
<comment type="subcellular location">
    <subcellularLocation>
        <location evidence="2">Cytoplasm</location>
    </subcellularLocation>
</comment>
<feature type="region of interest" description="Disordered" evidence="18">
    <location>
        <begin position="299"/>
        <end position="538"/>
    </location>
</feature>
<evidence type="ECO:0000256" key="10">
    <source>
        <dbReference type="ARBA" id="ARBA00022722"/>
    </source>
</evidence>
<comment type="similarity">
    <text evidence="3">Belongs to the RNase E/G family. RNase G subfamily.</text>
</comment>
<feature type="compositionally biased region" description="Basic and acidic residues" evidence="18">
    <location>
        <begin position="961"/>
        <end position="983"/>
    </location>
</feature>
<feature type="region of interest" description="Disordered" evidence="18">
    <location>
        <begin position="211"/>
        <end position="255"/>
    </location>
</feature>
<evidence type="ECO:0000256" key="5">
    <source>
        <dbReference type="ARBA" id="ARBA00022475"/>
    </source>
</evidence>
<dbReference type="EMBL" id="LR593886">
    <property type="protein sequence ID" value="VTR95369.1"/>
    <property type="molecule type" value="Genomic_DNA"/>
</dbReference>
<dbReference type="GO" id="GO:0016787">
    <property type="term" value="F:hydrolase activity"/>
    <property type="evidence" value="ECO:0007669"/>
    <property type="project" value="UniProtKB-KW"/>
</dbReference>
<feature type="compositionally biased region" description="Basic and acidic residues" evidence="18">
    <location>
        <begin position="466"/>
        <end position="513"/>
    </location>
</feature>
<dbReference type="InterPro" id="IPR012340">
    <property type="entry name" value="NA-bd_OB-fold"/>
</dbReference>
<keyword evidence="16" id="KW-0694">RNA-binding</keyword>
<feature type="compositionally biased region" description="Basic and acidic residues" evidence="18">
    <location>
        <begin position="438"/>
        <end position="448"/>
    </location>
</feature>
<evidence type="ECO:0000256" key="12">
    <source>
        <dbReference type="ARBA" id="ARBA00022730"/>
    </source>
</evidence>
<dbReference type="InterPro" id="IPR003029">
    <property type="entry name" value="S1_domain"/>
</dbReference>
<reference evidence="20 21" key="1">
    <citation type="submission" date="2019-05" db="EMBL/GenBank/DDBJ databases">
        <authorList>
            <consortium name="Science for Life Laboratories"/>
        </authorList>
    </citation>
    <scope>NUCLEOTIDE SEQUENCE [LARGE SCALE GENOMIC DNA]</scope>
    <source>
        <strain evidence="20">Soil9</strain>
    </source>
</reference>
<keyword evidence="12" id="KW-0699">rRNA-binding</keyword>
<keyword evidence="13" id="KW-0255">Endonuclease</keyword>
<dbReference type="Pfam" id="PF10150">
    <property type="entry name" value="RNase_E_G"/>
    <property type="match status" value="1"/>
</dbReference>
<protein>
    <recommendedName>
        <fullName evidence="4">Ribonuclease G</fullName>
    </recommendedName>
</protein>
<evidence type="ECO:0000256" key="7">
    <source>
        <dbReference type="ARBA" id="ARBA00022519"/>
    </source>
</evidence>
<dbReference type="GO" id="GO:0004540">
    <property type="term" value="F:RNA nuclease activity"/>
    <property type="evidence" value="ECO:0007669"/>
    <property type="project" value="InterPro"/>
</dbReference>
<feature type="region of interest" description="Disordered" evidence="18">
    <location>
        <begin position="98"/>
        <end position="142"/>
    </location>
</feature>
<dbReference type="PANTHER" id="PTHR30001">
    <property type="entry name" value="RIBONUCLEASE"/>
    <property type="match status" value="1"/>
</dbReference>
<evidence type="ECO:0000256" key="15">
    <source>
        <dbReference type="ARBA" id="ARBA00022842"/>
    </source>
</evidence>
<dbReference type="InterPro" id="IPR004659">
    <property type="entry name" value="RNase_E/G"/>
</dbReference>
<evidence type="ECO:0000256" key="2">
    <source>
        <dbReference type="ARBA" id="ARBA00004496"/>
    </source>
</evidence>
<evidence type="ECO:0000256" key="14">
    <source>
        <dbReference type="ARBA" id="ARBA00022801"/>
    </source>
</evidence>
<evidence type="ECO:0000256" key="1">
    <source>
        <dbReference type="ARBA" id="ARBA00001946"/>
    </source>
</evidence>
<sequence length="983" mass="107964">MKKEMLINVLQPEECRIAIVEDGVLEELYVERASQESYVGNIYKGRIVNIEPSIQAAFVDFGIGRNGFLHVSDVDPAYYKHLLSKADLAEYEAELDREYGGGNSSGGGRGRDRGGRGGRDRGAKPPREMTSWLEPAPSAARSDEFIEAPDFASGIDDEDNVPVAEAVSDEGDAGEVAELDTVEVDAVEVDAVEVEVAEAETVEEDAPVEVLSSDDDDDGFAAGLEDVPAPVTKAPAPQPKRAESPRVEARRFVVQPPVEDDEFGAGIVDAELPSARAPEILRSVEPVVPEVPAVAEAIDAIEGGDPVPPVEVTEPEAKKPRTRRSKPKAEDAAEEPSEGKPKSRTRRPKKKEGEGETDGDGADDKPKYMGGAERRTAAGDDEGEIKPFFDDGGSADFDPDAPNDRFASASRSDDEGAESAEPVERFSDDVEPAEAAEQEARDFAHEAEEPAEAEVTGRGFNDDFDSGPRRENDRGRGGRGDRDRSRGGSRGGRDDRGRGGPRGDRDRGPDRGPRGAGGFKGGPGGPKGGRDRGLPKPPIQEIFKRGQEVIVQVIKEAVGTKGPTLSTYVSIAGRYLVLMPSLNRVGVSRKIEDHDARRRLREIMTTLAPPKGVGFIVRTAAVDRDAKELQNDLAYLLRLWQVVVKRLKRVAGPVEIYRESDMITRTIRDIFTSDIDTIWVDEATAYGHASEFLQIVMPKFANRIKHFDHTEPLFHRYAIEDEIAKIHQKRIEMPLGGSLVIEQTEALVAIDVNSGNFRADNNAEETAFQMNLHAAKEIARQLRLRDLGGVIVNDFIDMRSESHRRKVEDAFREALRRDRARTKILRISQFGLIEMTRQRIRPSLKRSIFSDCPHCRANGFVKTSESLAIEVMRLLHLAAHRAPAVQVVQVGVHVDAANYLLNKRRKEIAALEERGKLEVQITGQPGVSPDLMSVRCFDHNGNEVRLLPPAPLPKLTAGRVPPRDDRGRGGRDDRGGRYPRPLD</sequence>
<evidence type="ECO:0000256" key="6">
    <source>
        <dbReference type="ARBA" id="ARBA00022490"/>
    </source>
</evidence>
<dbReference type="NCBIfam" id="TIGR00757">
    <property type="entry name" value="RNaseEG"/>
    <property type="match status" value="1"/>
</dbReference>
<keyword evidence="9" id="KW-0819">tRNA processing</keyword>
<dbReference type="KEGG" id="gms:SOIL9_23450"/>
<evidence type="ECO:0000256" key="18">
    <source>
        <dbReference type="SAM" id="MobiDB-lite"/>
    </source>
</evidence>
<dbReference type="GO" id="GO:0019843">
    <property type="term" value="F:rRNA binding"/>
    <property type="evidence" value="ECO:0007669"/>
    <property type="project" value="UniProtKB-KW"/>
</dbReference>
<keyword evidence="7" id="KW-0997">Cell inner membrane</keyword>
<proteinExistence type="inferred from homology"/>
<organism evidence="20 21">
    <name type="scientific">Gemmata massiliana</name>
    <dbReference type="NCBI Taxonomy" id="1210884"/>
    <lineage>
        <taxon>Bacteria</taxon>
        <taxon>Pseudomonadati</taxon>
        <taxon>Planctomycetota</taxon>
        <taxon>Planctomycetia</taxon>
        <taxon>Gemmatales</taxon>
        <taxon>Gemmataceae</taxon>
        <taxon>Gemmata</taxon>
    </lineage>
</organism>
<keyword evidence="21" id="KW-1185">Reference proteome</keyword>
<comment type="cofactor">
    <cofactor evidence="1">
        <name>Mg(2+)</name>
        <dbReference type="ChEBI" id="CHEBI:18420"/>
    </cofactor>
</comment>
<dbReference type="Proteomes" id="UP000464178">
    <property type="component" value="Chromosome"/>
</dbReference>
<keyword evidence="11" id="KW-0479">Metal-binding</keyword>
<keyword evidence="10" id="KW-0540">Nuclease</keyword>
<keyword evidence="6" id="KW-0963">Cytoplasm</keyword>
<dbReference type="GO" id="GO:0004519">
    <property type="term" value="F:endonuclease activity"/>
    <property type="evidence" value="ECO:0007669"/>
    <property type="project" value="UniProtKB-KW"/>
</dbReference>
<dbReference type="PANTHER" id="PTHR30001:SF1">
    <property type="entry name" value="RIBONUCLEASE E_G-LIKE PROTEIN, CHLOROPLASTIC"/>
    <property type="match status" value="1"/>
</dbReference>
<dbReference type="PROSITE" id="PS50126">
    <property type="entry name" value="S1"/>
    <property type="match status" value="1"/>
</dbReference>
<feature type="region of interest" description="Disordered" evidence="18">
    <location>
        <begin position="947"/>
        <end position="983"/>
    </location>
</feature>
<feature type="compositionally biased region" description="Basic and acidic residues" evidence="18">
    <location>
        <begin position="327"/>
        <end position="341"/>
    </location>
</feature>
<feature type="compositionally biased region" description="Gly residues" evidence="18">
    <location>
        <begin position="514"/>
        <end position="527"/>
    </location>
</feature>
<evidence type="ECO:0000256" key="9">
    <source>
        <dbReference type="ARBA" id="ARBA00022694"/>
    </source>
</evidence>
<dbReference type="SUPFAM" id="SSF50249">
    <property type="entry name" value="Nucleic acid-binding proteins"/>
    <property type="match status" value="1"/>
</dbReference>
<feature type="compositionally biased region" description="Basic and acidic residues" evidence="18">
    <location>
        <begin position="240"/>
        <end position="251"/>
    </location>
</feature>
<keyword evidence="5" id="KW-1003">Cell membrane</keyword>
<dbReference type="GO" id="GO:0046872">
    <property type="term" value="F:metal ion binding"/>
    <property type="evidence" value="ECO:0007669"/>
    <property type="project" value="UniProtKB-KW"/>
</dbReference>
<feature type="compositionally biased region" description="Basic and acidic residues" evidence="18">
    <location>
        <begin position="109"/>
        <end position="127"/>
    </location>
</feature>
<dbReference type="CDD" id="cd04453">
    <property type="entry name" value="S1_RNase_E"/>
    <property type="match status" value="1"/>
</dbReference>
<keyword evidence="14" id="KW-0378">Hydrolase</keyword>